<dbReference type="InParanoid" id="A0A5J5F0Y5"/>
<dbReference type="OrthoDB" id="76862at2759"/>
<dbReference type="EMBL" id="VXIS01000064">
    <property type="protein sequence ID" value="KAA8908845.1"/>
    <property type="molecule type" value="Genomic_DNA"/>
</dbReference>
<organism evidence="1 2">
    <name type="scientific">Sphaerosporella brunnea</name>
    <dbReference type="NCBI Taxonomy" id="1250544"/>
    <lineage>
        <taxon>Eukaryota</taxon>
        <taxon>Fungi</taxon>
        <taxon>Dikarya</taxon>
        <taxon>Ascomycota</taxon>
        <taxon>Pezizomycotina</taxon>
        <taxon>Pezizomycetes</taxon>
        <taxon>Pezizales</taxon>
        <taxon>Pyronemataceae</taxon>
        <taxon>Sphaerosporella</taxon>
    </lineage>
</organism>
<dbReference type="Gene3D" id="3.30.450.30">
    <property type="entry name" value="Dynein light chain 2a, cytoplasmic"/>
    <property type="match status" value="1"/>
</dbReference>
<dbReference type="Proteomes" id="UP000326924">
    <property type="component" value="Unassembled WGS sequence"/>
</dbReference>
<gene>
    <name evidence="1" type="ORF">FN846DRAFT_944420</name>
</gene>
<dbReference type="GO" id="GO:0043066">
    <property type="term" value="P:negative regulation of apoptotic process"/>
    <property type="evidence" value="ECO:0007669"/>
    <property type="project" value="InterPro"/>
</dbReference>
<dbReference type="AlphaFoldDB" id="A0A5J5F0Y5"/>
<name>A0A5J5F0Y5_9PEZI</name>
<dbReference type="GO" id="GO:0071986">
    <property type="term" value="C:Ragulator complex"/>
    <property type="evidence" value="ECO:0007669"/>
    <property type="project" value="InterPro"/>
</dbReference>
<accession>A0A5J5F0Y5</accession>
<dbReference type="InterPro" id="IPR024135">
    <property type="entry name" value="LAMTOR5"/>
</dbReference>
<keyword evidence="2" id="KW-1185">Reference proteome</keyword>
<dbReference type="Pfam" id="PF16672">
    <property type="entry name" value="LAMTOR5"/>
    <property type="match status" value="1"/>
</dbReference>
<protein>
    <submittedName>
        <fullName evidence="1">Uncharacterized protein</fullName>
    </submittedName>
</protein>
<sequence length="86" mass="9077">MDPSAITRFLDEVMETPQVHGAILIDFQSGLCLGAAGKAREDDAPQLAVASREACDQEGVGVVQVRGARVVLRRGAKVLVGVFKDA</sequence>
<comment type="caution">
    <text evidence="1">The sequence shown here is derived from an EMBL/GenBank/DDBJ whole genome shotgun (WGS) entry which is preliminary data.</text>
</comment>
<evidence type="ECO:0000313" key="1">
    <source>
        <dbReference type="EMBL" id="KAA8908845.1"/>
    </source>
</evidence>
<reference evidence="1 2" key="1">
    <citation type="submission" date="2019-09" db="EMBL/GenBank/DDBJ databases">
        <title>Draft genome of the ectomycorrhizal ascomycete Sphaerosporella brunnea.</title>
        <authorList>
            <consortium name="DOE Joint Genome Institute"/>
            <person name="Benucci G.M."/>
            <person name="Marozzi G."/>
            <person name="Antonielli L."/>
            <person name="Sanchez S."/>
            <person name="Marco P."/>
            <person name="Wang X."/>
            <person name="Falini L.B."/>
            <person name="Barry K."/>
            <person name="Haridas S."/>
            <person name="Lipzen A."/>
            <person name="Labutti K."/>
            <person name="Grigoriev I.V."/>
            <person name="Murat C."/>
            <person name="Martin F."/>
            <person name="Albertini E."/>
            <person name="Donnini D."/>
            <person name="Bonito G."/>
        </authorList>
    </citation>
    <scope>NUCLEOTIDE SEQUENCE [LARGE SCALE GENOMIC DNA]</scope>
    <source>
        <strain evidence="1 2">Sb_GMNB300</strain>
    </source>
</reference>
<proteinExistence type="predicted"/>
<evidence type="ECO:0000313" key="2">
    <source>
        <dbReference type="Proteomes" id="UP000326924"/>
    </source>
</evidence>